<dbReference type="PANTHER" id="PTHR21666:SF270">
    <property type="entry name" value="MUREIN HYDROLASE ACTIVATOR ENVC"/>
    <property type="match status" value="1"/>
</dbReference>
<dbReference type="CDD" id="cd12797">
    <property type="entry name" value="M23_peptidase"/>
    <property type="match status" value="1"/>
</dbReference>
<dbReference type="OrthoDB" id="9814460at2"/>
<feature type="compositionally biased region" description="Polar residues" evidence="1">
    <location>
        <begin position="302"/>
        <end position="311"/>
    </location>
</feature>
<dbReference type="Pfam" id="PF01551">
    <property type="entry name" value="Peptidase_M23"/>
    <property type="match status" value="1"/>
</dbReference>
<feature type="domain" description="M23ase beta-sheet core" evidence="3">
    <location>
        <begin position="187"/>
        <end position="231"/>
    </location>
</feature>
<feature type="region of interest" description="Disordered" evidence="1">
    <location>
        <begin position="287"/>
        <end position="322"/>
    </location>
</feature>
<dbReference type="eggNOG" id="COG0739">
    <property type="taxonomic scope" value="Bacteria"/>
</dbReference>
<keyword evidence="2" id="KW-1133">Transmembrane helix</keyword>
<dbReference type="SUPFAM" id="SSF51261">
    <property type="entry name" value="Duplicated hybrid motif"/>
    <property type="match status" value="2"/>
</dbReference>
<dbReference type="STRING" id="523794.Lebu_2112"/>
<dbReference type="PANTHER" id="PTHR21666">
    <property type="entry name" value="PEPTIDASE-RELATED"/>
    <property type="match status" value="1"/>
</dbReference>
<dbReference type="KEGG" id="lba:Lebu_2112"/>
<keyword evidence="2" id="KW-0472">Membrane</keyword>
<name>C7ND93_LEPBD</name>
<dbReference type="InterPro" id="IPR016047">
    <property type="entry name" value="M23ase_b-sheet_dom"/>
</dbReference>
<evidence type="ECO:0000313" key="5">
    <source>
        <dbReference type="Proteomes" id="UP000001910"/>
    </source>
</evidence>
<protein>
    <submittedName>
        <fullName evidence="4">Peptidase M23</fullName>
    </submittedName>
</protein>
<dbReference type="AlphaFoldDB" id="C7ND93"/>
<dbReference type="Proteomes" id="UP000001910">
    <property type="component" value="Chromosome"/>
</dbReference>
<dbReference type="EMBL" id="CP001685">
    <property type="protein sequence ID" value="ACV39971.1"/>
    <property type="molecule type" value="Genomic_DNA"/>
</dbReference>
<accession>C7ND93</accession>
<dbReference type="HOGENOM" id="CLU_882240_0_0_0"/>
<organism evidence="4 5">
    <name type="scientific">Leptotrichia buccalis (strain ATCC 14201 / DSM 1135 / JCM 12969 / NCTC 10249 / C-1013-b)</name>
    <dbReference type="NCBI Taxonomy" id="523794"/>
    <lineage>
        <taxon>Bacteria</taxon>
        <taxon>Fusobacteriati</taxon>
        <taxon>Fusobacteriota</taxon>
        <taxon>Fusobacteriia</taxon>
        <taxon>Fusobacteriales</taxon>
        <taxon>Leptotrichiaceae</taxon>
        <taxon>Leptotrichia</taxon>
    </lineage>
</organism>
<keyword evidence="2" id="KW-0812">Transmembrane</keyword>
<keyword evidence="5" id="KW-1185">Reference proteome</keyword>
<proteinExistence type="predicted"/>
<evidence type="ECO:0000256" key="2">
    <source>
        <dbReference type="SAM" id="Phobius"/>
    </source>
</evidence>
<sequence length="322" mass="36459">MNNENKKSDEASENKIEKKEEDKNLKSIKKNKMIIGITSLLILGLIILGIVSSNKNTKASNTAGKEDEDDKIFRVNPVKDPQVTYYNFRGEVYPDWAKFGLTRSNGARGHQGIDIFALPGTDVYAVLDGKIVDMYVDKTGYGLNFYMEVDPKELEKIKRKNFKPKESAREWAYSENYDPNTMQIKYIRYCHLSEVNVKIGDTVKAGQVIAKTGTTGNASGTHAPHLHFEVAFEMRGKGLINRVNPEMYFKIKNGKDLTEKDKKAQTEASKTEWFETKGYEKGFSEKSTLLEAGKNPNENKHLGNTNTVSINKNLKKKQTKKK</sequence>
<dbReference type="GO" id="GO:0004222">
    <property type="term" value="F:metalloendopeptidase activity"/>
    <property type="evidence" value="ECO:0007669"/>
    <property type="project" value="TreeGrafter"/>
</dbReference>
<evidence type="ECO:0000313" key="4">
    <source>
        <dbReference type="EMBL" id="ACV39971.1"/>
    </source>
</evidence>
<evidence type="ECO:0000256" key="1">
    <source>
        <dbReference type="SAM" id="MobiDB-lite"/>
    </source>
</evidence>
<gene>
    <name evidence="4" type="ordered locus">Lebu_2112</name>
</gene>
<dbReference type="RefSeq" id="WP_015770306.1">
    <property type="nucleotide sequence ID" value="NC_013192.1"/>
</dbReference>
<dbReference type="Gene3D" id="2.70.70.10">
    <property type="entry name" value="Glucose Permease (Domain IIA)"/>
    <property type="match status" value="1"/>
</dbReference>
<dbReference type="InterPro" id="IPR050570">
    <property type="entry name" value="Cell_wall_metabolism_enzyme"/>
</dbReference>
<feature type="transmembrane region" description="Helical" evidence="2">
    <location>
        <begin position="33"/>
        <end position="51"/>
    </location>
</feature>
<dbReference type="InterPro" id="IPR011055">
    <property type="entry name" value="Dup_hybrid_motif"/>
</dbReference>
<reference evidence="4 5" key="1">
    <citation type="journal article" date="2009" name="Stand. Genomic Sci.">
        <title>Complete genome sequence of Leptotrichia buccalis type strain (C-1013-b).</title>
        <authorList>
            <person name="Ivanova N."/>
            <person name="Gronow S."/>
            <person name="Lapidus A."/>
            <person name="Copeland A."/>
            <person name="Glavina Del Rio T."/>
            <person name="Nolan M."/>
            <person name="Lucas S."/>
            <person name="Chen F."/>
            <person name="Tice H."/>
            <person name="Cheng J.F."/>
            <person name="Saunders E."/>
            <person name="Bruce D."/>
            <person name="Goodwin L."/>
            <person name="Brettin T."/>
            <person name="Detter J.C."/>
            <person name="Han C."/>
            <person name="Pitluck S."/>
            <person name="Mikhailova N."/>
            <person name="Pati A."/>
            <person name="Mavrommatis K."/>
            <person name="Chen A."/>
            <person name="Palaniappan K."/>
            <person name="Land M."/>
            <person name="Hauser L."/>
            <person name="Chang Y.J."/>
            <person name="Jeffries C.D."/>
            <person name="Chain P."/>
            <person name="Rohde C."/>
            <person name="Goker M."/>
            <person name="Bristow J."/>
            <person name="Eisen J.A."/>
            <person name="Markowitz V."/>
            <person name="Hugenholtz P."/>
            <person name="Kyrpides N.C."/>
            <person name="Klenk H.P."/>
        </authorList>
    </citation>
    <scope>NUCLEOTIDE SEQUENCE [LARGE SCALE GENOMIC DNA]</scope>
    <source>
        <strain evidence="5">ATCC 14201 / DSM 1135 / JCM 12969 / NCTC 10249 / C-1013-b</strain>
    </source>
</reference>
<feature type="compositionally biased region" description="Basic residues" evidence="1">
    <location>
        <begin position="313"/>
        <end position="322"/>
    </location>
</feature>
<evidence type="ECO:0000259" key="3">
    <source>
        <dbReference type="Pfam" id="PF01551"/>
    </source>
</evidence>